<reference evidence="1" key="1">
    <citation type="submission" date="2020-04" db="EMBL/GenBank/DDBJ databases">
        <authorList>
            <person name="Alioto T."/>
            <person name="Alioto T."/>
            <person name="Gomez Garrido J."/>
        </authorList>
    </citation>
    <scope>NUCLEOTIDE SEQUENCE</scope>
    <source>
        <strain evidence="1">A484AB</strain>
    </source>
</reference>
<keyword evidence="2" id="KW-1185">Reference proteome</keyword>
<evidence type="ECO:0000313" key="2">
    <source>
        <dbReference type="Proteomes" id="UP001152795"/>
    </source>
</evidence>
<comment type="caution">
    <text evidence="1">The sequence shown here is derived from an EMBL/GenBank/DDBJ whole genome shotgun (WGS) entry which is preliminary data.</text>
</comment>
<accession>A0A7D9INX1</accession>
<dbReference type="OrthoDB" id="6017175at2759"/>
<organism evidence="1 2">
    <name type="scientific">Paramuricea clavata</name>
    <name type="common">Red gorgonian</name>
    <name type="synonym">Violescent sea-whip</name>
    <dbReference type="NCBI Taxonomy" id="317549"/>
    <lineage>
        <taxon>Eukaryota</taxon>
        <taxon>Metazoa</taxon>
        <taxon>Cnidaria</taxon>
        <taxon>Anthozoa</taxon>
        <taxon>Octocorallia</taxon>
        <taxon>Malacalcyonacea</taxon>
        <taxon>Plexauridae</taxon>
        <taxon>Paramuricea</taxon>
    </lineage>
</organism>
<dbReference type="Proteomes" id="UP001152795">
    <property type="component" value="Unassembled WGS sequence"/>
</dbReference>
<gene>
    <name evidence="1" type="ORF">PACLA_8A077171</name>
</gene>
<sequence>MVSKGRSQKDVSLKRRLGKIAVASLIFTFAMIAFTFLFTMMEPVPWQLKIAFHFFGFAAFLMGLVQFGSTMASHDCWFNTPELYSLSLSFSILAMLTSVFLLLMLPFWFINYFFPHSVLSRKERRGMCYEPVKCCTCLWHI</sequence>
<dbReference type="EMBL" id="CACRXK020006723">
    <property type="protein sequence ID" value="CAB4010249.1"/>
    <property type="molecule type" value="Genomic_DNA"/>
</dbReference>
<name>A0A7D9INX1_PARCT</name>
<dbReference type="AlphaFoldDB" id="A0A7D9INX1"/>
<evidence type="ECO:0000313" key="1">
    <source>
        <dbReference type="EMBL" id="CAB4010249.1"/>
    </source>
</evidence>
<protein>
    <submittedName>
        <fullName evidence="1">Uncharacterized LOC103184236</fullName>
    </submittedName>
</protein>
<proteinExistence type="predicted"/>